<protein>
    <submittedName>
        <fullName evidence="6">Beta-glucosidase</fullName>
    </submittedName>
</protein>
<evidence type="ECO:0000256" key="1">
    <source>
        <dbReference type="ARBA" id="ARBA00010838"/>
    </source>
</evidence>
<dbReference type="PANTHER" id="PTHR10353:SF209">
    <property type="entry name" value="GALACTOLIPID GALACTOSYLTRANSFERASE SFR2, CHLOROPLASTIC"/>
    <property type="match status" value="1"/>
</dbReference>
<dbReference type="FunCoup" id="A0A7G1G7B3">
    <property type="interactions" value="46"/>
</dbReference>
<keyword evidence="7" id="KW-1185">Reference proteome</keyword>
<proteinExistence type="inferred from homology"/>
<dbReference type="PANTHER" id="PTHR10353">
    <property type="entry name" value="GLYCOSYL HYDROLASE"/>
    <property type="match status" value="1"/>
</dbReference>
<evidence type="ECO:0000313" key="7">
    <source>
        <dbReference type="Proteomes" id="UP000516361"/>
    </source>
</evidence>
<dbReference type="RefSeq" id="WP_190614950.1">
    <property type="nucleotide sequence ID" value="NZ_AP018712.1"/>
</dbReference>
<keyword evidence="3" id="KW-0326">Glycosidase</keyword>
<dbReference type="Proteomes" id="UP000516361">
    <property type="component" value="Chromosome"/>
</dbReference>
<comment type="similarity">
    <text evidence="1 5">Belongs to the glycosyl hydrolase 1 family.</text>
</comment>
<name>A0A7G1G7B3_9BACT</name>
<evidence type="ECO:0000256" key="2">
    <source>
        <dbReference type="ARBA" id="ARBA00022801"/>
    </source>
</evidence>
<organism evidence="6 7">
    <name type="scientific">Tepiditoga spiralis</name>
    <dbReference type="NCBI Taxonomy" id="2108365"/>
    <lineage>
        <taxon>Bacteria</taxon>
        <taxon>Thermotogati</taxon>
        <taxon>Thermotogota</taxon>
        <taxon>Thermotogae</taxon>
        <taxon>Petrotogales</taxon>
        <taxon>Petrotogaceae</taxon>
        <taxon>Tepiditoga</taxon>
    </lineage>
</organism>
<gene>
    <name evidence="6" type="ORF">OSSY52_22360</name>
</gene>
<reference evidence="6 7" key="1">
    <citation type="submission" date="2018-06" db="EMBL/GenBank/DDBJ databases">
        <title>Genome sequencing of Oceanotoga sp. sy52.</title>
        <authorList>
            <person name="Mori K."/>
        </authorList>
    </citation>
    <scope>NUCLEOTIDE SEQUENCE [LARGE SCALE GENOMIC DNA]</scope>
    <source>
        <strain evidence="7">sy52</strain>
    </source>
</reference>
<dbReference type="Pfam" id="PF00232">
    <property type="entry name" value="Glyco_hydro_1"/>
    <property type="match status" value="1"/>
</dbReference>
<dbReference type="InterPro" id="IPR018120">
    <property type="entry name" value="Glyco_hydro_1_AS"/>
</dbReference>
<dbReference type="SUPFAM" id="SSF51445">
    <property type="entry name" value="(Trans)glycosidases"/>
    <property type="match status" value="1"/>
</dbReference>
<accession>A0A7G1G7B3</accession>
<evidence type="ECO:0000256" key="4">
    <source>
        <dbReference type="PROSITE-ProRule" id="PRU10055"/>
    </source>
</evidence>
<dbReference type="KEGG" id="ocy:OSSY52_22360"/>
<dbReference type="AlphaFoldDB" id="A0A7G1G7B3"/>
<feature type="active site" description="Nucleophile" evidence="4">
    <location>
        <position position="329"/>
    </location>
</feature>
<evidence type="ECO:0000256" key="5">
    <source>
        <dbReference type="RuleBase" id="RU003690"/>
    </source>
</evidence>
<dbReference type="GO" id="GO:0005975">
    <property type="term" value="P:carbohydrate metabolic process"/>
    <property type="evidence" value="ECO:0007669"/>
    <property type="project" value="InterPro"/>
</dbReference>
<dbReference type="InParanoid" id="A0A7G1G7B3"/>
<dbReference type="PRINTS" id="PR00131">
    <property type="entry name" value="GLHYDRLASE1"/>
</dbReference>
<dbReference type="GO" id="GO:0008422">
    <property type="term" value="F:beta-glucosidase activity"/>
    <property type="evidence" value="ECO:0007669"/>
    <property type="project" value="TreeGrafter"/>
</dbReference>
<dbReference type="InterPro" id="IPR017853">
    <property type="entry name" value="GH"/>
</dbReference>
<evidence type="ECO:0000313" key="6">
    <source>
        <dbReference type="EMBL" id="BBE32095.1"/>
    </source>
</evidence>
<sequence>MRDIVFSENFMWGVSTSSHQIEGNNKNSDWYEWENEKGRIKDNTYSDPGCDSEHNFDRDLRMIKDINMNTYRFSIEWAKIQPNEDTFDEEYIEMYDSFIKNLLENNIKPIVTLFHFSLPKWFSKKGGFQESSNLDYFYKYIEKMIKKFGNKVKYYTIINEPVVYAYQSYVEGIWPPGKRNEDEAMKILKNLLYVYDTSYQIIKKINPDTKVSIAKHTAVYKPYRSSNIFDQIAYKKVMKYFDHSFIDSILEGQIKKPIGKNEKYSFNSDFDFLGINYYTKRYIKYSKNKIIIENRNDMLSDIGWPVYPEGIEEVLKRFKRYKKPIIITENGIADSQDRYRTMYILRTLYEIANSIKEGIDVKGYMHWSLMDNFEWSEGRSMRFGLYKTDYSNMNFYLRNSGKIYATIAQENKIIESNMMFIK</sequence>
<evidence type="ECO:0000256" key="3">
    <source>
        <dbReference type="ARBA" id="ARBA00023295"/>
    </source>
</evidence>
<dbReference type="Gene3D" id="3.20.20.80">
    <property type="entry name" value="Glycosidases"/>
    <property type="match status" value="1"/>
</dbReference>
<dbReference type="InterPro" id="IPR001360">
    <property type="entry name" value="Glyco_hydro_1"/>
</dbReference>
<dbReference type="EMBL" id="AP018712">
    <property type="protein sequence ID" value="BBE32095.1"/>
    <property type="molecule type" value="Genomic_DNA"/>
</dbReference>
<dbReference type="PROSITE" id="PS00572">
    <property type="entry name" value="GLYCOSYL_HYDROL_F1_1"/>
    <property type="match status" value="1"/>
</dbReference>
<keyword evidence="2" id="KW-0378">Hydrolase</keyword>